<dbReference type="SUPFAM" id="SSF53448">
    <property type="entry name" value="Nucleotide-diphospho-sugar transferases"/>
    <property type="match status" value="1"/>
</dbReference>
<protein>
    <submittedName>
        <fullName evidence="5">Glycosyltransferase</fullName>
    </submittedName>
</protein>
<evidence type="ECO:0000256" key="3">
    <source>
        <dbReference type="ARBA" id="ARBA00022723"/>
    </source>
</evidence>
<sequence>MSPASRRLTEPGEAAHPVHTAAETSAETLLTAAADRLHNPHHDRPGPVPDARPLPAPDQETWAAAKEANRQPREVWSAPDRAADRPFQERPEPPSGDAVLTAALRRGLPLDEAVTTSIRTTRTLDTAQWRSLCHSLMAHPETLRAGVAGAALIAQRAGLRELAWDLLRQLGPDDAARLAPAEYLRAGIAMASPDVARTAATWVRYGYVPDAAALLEIAKLLFIRDEPELATEALDAARHGEGRTDQVQASIDHLAPWIAKALRPRAPARVPTGHVSFAVIDYKAPDEKVASSNIGDTVQTIASLGHLLRHEGLRLHGDGAVTEPVAFLADRVRPEQVVPGPGADVHLTLVQRDMSRLDPVPPNTWMLAFGWYMHSQFDLRFDFPFHENLQPLFVSFHLNKHAILTPAAVDYLKAHGPIGCRDWTTVHLLLNAGVPAFFSGCLTTTIDTVFPADFTPAAPGAPAVYVDTPVPEHDVGSELVTHLHPSVREHDLARNLHTAVDLLDAYRTRFSRVVTSRLHAFLPSWAIGADVDFRPRNDADIRFSGLLDADETDRRAMQHRIRNALAPAMAKILAGASRDEVYATWRATVAADVARARAVHDAPVPAPSGSCSVDDVVAGVRATRVLVEAAEPRAHRAPGRSGVPSRSGASAGPVNVAVALDGNLRSQLEVVVAGVVRHTDRPVRVVALTRDHTPADHDRLAALFPEVTFEWYACDGTDYGAVLGMLQHITVATMDRLLLPELLPHLDRVIYHDLDALSVVDLGELYDADLDGAPLAARPSISYNYRHGIGNVIRSTRLLGHDPGAARDLVRAMTQRHRYGYRGFNAGILLLDLAVMRADRFTHEFMPYAERYGLNDQDVLNAYAGSRYRLLDPRWNAWPTQEIVAEPWLIHWAGPVKPWHEAQDVLLKEHWSAAESWLSTRR</sequence>
<evidence type="ECO:0000256" key="4">
    <source>
        <dbReference type="SAM" id="MobiDB-lite"/>
    </source>
</evidence>
<evidence type="ECO:0000313" key="6">
    <source>
        <dbReference type="Proteomes" id="UP001597338"/>
    </source>
</evidence>
<evidence type="ECO:0000256" key="1">
    <source>
        <dbReference type="ARBA" id="ARBA00022676"/>
    </source>
</evidence>
<keyword evidence="1" id="KW-0328">Glycosyltransferase</keyword>
<keyword evidence="3" id="KW-0479">Metal-binding</keyword>
<gene>
    <name evidence="5" type="ORF">ACFSL2_11140</name>
</gene>
<feature type="compositionally biased region" description="Basic and acidic residues" evidence="4">
    <location>
        <begin position="81"/>
        <end position="92"/>
    </location>
</feature>
<dbReference type="PANTHER" id="PTHR13778:SF47">
    <property type="entry name" value="LIPOPOLYSACCHARIDE 1,3-GALACTOSYLTRANSFERASE"/>
    <property type="match status" value="1"/>
</dbReference>
<dbReference type="InterPro" id="IPR050748">
    <property type="entry name" value="Glycosyltrans_8_dom-fam"/>
</dbReference>
<evidence type="ECO:0000256" key="2">
    <source>
        <dbReference type="ARBA" id="ARBA00022679"/>
    </source>
</evidence>
<feature type="compositionally biased region" description="Pro residues" evidence="4">
    <location>
        <begin position="46"/>
        <end position="56"/>
    </location>
</feature>
<feature type="compositionally biased region" description="Low complexity" evidence="4">
    <location>
        <begin position="20"/>
        <end position="34"/>
    </location>
</feature>
<feature type="compositionally biased region" description="Basic and acidic residues" evidence="4">
    <location>
        <begin position="35"/>
        <end position="45"/>
    </location>
</feature>
<accession>A0ABW4V727</accession>
<proteinExistence type="predicted"/>
<evidence type="ECO:0000313" key="5">
    <source>
        <dbReference type="EMBL" id="MFD2026062.1"/>
    </source>
</evidence>
<feature type="region of interest" description="Disordered" evidence="4">
    <location>
        <begin position="1"/>
        <end position="97"/>
    </location>
</feature>
<dbReference type="Gene3D" id="3.90.550.10">
    <property type="entry name" value="Spore Coat Polysaccharide Biosynthesis Protein SpsA, Chain A"/>
    <property type="match status" value="1"/>
</dbReference>
<dbReference type="PANTHER" id="PTHR13778">
    <property type="entry name" value="GLYCOSYLTRANSFERASE 8 DOMAIN-CONTAINING PROTEIN"/>
    <property type="match status" value="1"/>
</dbReference>
<dbReference type="InterPro" id="IPR029044">
    <property type="entry name" value="Nucleotide-diphossugar_trans"/>
</dbReference>
<name>A0ABW4V727_9MICO</name>
<keyword evidence="6" id="KW-1185">Reference proteome</keyword>
<dbReference type="Pfam" id="PF01501">
    <property type="entry name" value="Glyco_transf_8"/>
    <property type="match status" value="1"/>
</dbReference>
<reference evidence="6" key="1">
    <citation type="journal article" date="2019" name="Int. J. Syst. Evol. Microbiol.">
        <title>The Global Catalogue of Microorganisms (GCM) 10K type strain sequencing project: providing services to taxonomists for standard genome sequencing and annotation.</title>
        <authorList>
            <consortium name="The Broad Institute Genomics Platform"/>
            <consortium name="The Broad Institute Genome Sequencing Center for Infectious Disease"/>
            <person name="Wu L."/>
            <person name="Ma J."/>
        </authorList>
    </citation>
    <scope>NUCLEOTIDE SEQUENCE [LARGE SCALE GENOMIC DNA]</scope>
    <source>
        <strain evidence="6">CCM 7043</strain>
    </source>
</reference>
<keyword evidence="2" id="KW-0808">Transferase</keyword>
<dbReference type="Proteomes" id="UP001597338">
    <property type="component" value="Unassembled WGS sequence"/>
</dbReference>
<dbReference type="RefSeq" id="WP_377197925.1">
    <property type="nucleotide sequence ID" value="NZ_JBHUHF010000001.1"/>
</dbReference>
<comment type="caution">
    <text evidence="5">The sequence shown here is derived from an EMBL/GenBank/DDBJ whole genome shotgun (WGS) entry which is preliminary data.</text>
</comment>
<dbReference type="InterPro" id="IPR002495">
    <property type="entry name" value="Glyco_trans_8"/>
</dbReference>
<organism evidence="5 6">
    <name type="scientific">Promicromonospora aerolata</name>
    <dbReference type="NCBI Taxonomy" id="195749"/>
    <lineage>
        <taxon>Bacteria</taxon>
        <taxon>Bacillati</taxon>
        <taxon>Actinomycetota</taxon>
        <taxon>Actinomycetes</taxon>
        <taxon>Micrococcales</taxon>
        <taxon>Promicromonosporaceae</taxon>
        <taxon>Promicromonospora</taxon>
    </lineage>
</organism>
<dbReference type="EMBL" id="JBHUHF010000001">
    <property type="protein sequence ID" value="MFD2026062.1"/>
    <property type="molecule type" value="Genomic_DNA"/>
</dbReference>